<dbReference type="KEGG" id="qso:IRL76_10590"/>
<accession>A0A7S8F1M1</accession>
<keyword evidence="3" id="KW-1185">Reference proteome</keyword>
<organism evidence="2 3">
    <name type="scientific">Qipengyuania soli</name>
    <dbReference type="NCBI Taxonomy" id="2782568"/>
    <lineage>
        <taxon>Bacteria</taxon>
        <taxon>Pseudomonadati</taxon>
        <taxon>Pseudomonadota</taxon>
        <taxon>Alphaproteobacteria</taxon>
        <taxon>Sphingomonadales</taxon>
        <taxon>Erythrobacteraceae</taxon>
        <taxon>Qipengyuania</taxon>
    </lineage>
</organism>
<feature type="transmembrane region" description="Helical" evidence="1">
    <location>
        <begin position="206"/>
        <end position="226"/>
    </location>
</feature>
<protein>
    <recommendedName>
        <fullName evidence="4">DUF2306 domain-containing protein</fullName>
    </recommendedName>
</protein>
<keyword evidence="1" id="KW-1133">Transmembrane helix</keyword>
<keyword evidence="1" id="KW-0472">Membrane</keyword>
<evidence type="ECO:0000313" key="2">
    <source>
        <dbReference type="EMBL" id="QPC98300.1"/>
    </source>
</evidence>
<feature type="transmembrane region" description="Helical" evidence="1">
    <location>
        <begin position="16"/>
        <end position="37"/>
    </location>
</feature>
<keyword evidence="1" id="KW-0812">Transmembrane</keyword>
<dbReference type="EMBL" id="CP064654">
    <property type="protein sequence ID" value="QPC98300.1"/>
    <property type="molecule type" value="Genomic_DNA"/>
</dbReference>
<feature type="transmembrane region" description="Helical" evidence="1">
    <location>
        <begin position="82"/>
        <end position="99"/>
    </location>
</feature>
<feature type="transmembrane region" description="Helical" evidence="1">
    <location>
        <begin position="119"/>
        <end position="139"/>
    </location>
</feature>
<name>A0A7S8F1M1_9SPHN</name>
<evidence type="ECO:0000256" key="1">
    <source>
        <dbReference type="SAM" id="Phobius"/>
    </source>
</evidence>
<dbReference type="RefSeq" id="WP_200981307.1">
    <property type="nucleotide sequence ID" value="NZ_CP064654.1"/>
</dbReference>
<dbReference type="Proteomes" id="UP000594459">
    <property type="component" value="Chromosome"/>
</dbReference>
<feature type="transmembrane region" description="Helical" evidence="1">
    <location>
        <begin position="151"/>
        <end position="169"/>
    </location>
</feature>
<feature type="transmembrane region" description="Helical" evidence="1">
    <location>
        <begin position="49"/>
        <end position="70"/>
    </location>
</feature>
<sequence>MRGNGETTGVVRDRFYANWSLVILVLILASFPLTYFIPVSTGSKQFAPIVHVHGAIFFSWAALFAWQSHLVAQGKVARHREIGLAGIAISALMLPMGMITAAEAIARRIGEGNQTPYDFAFFNLIDILLFSGLMVAAIATVTRHREWHRRFIFGAALSLLSPAFSRWTLQLPFAAPWPDLITYGFDALLVVLALHDRRVIGKIHPATWWTAAALVPLHVASPFIAYGEWWRSVAPAIFDPLLLGA</sequence>
<reference evidence="2 3" key="1">
    <citation type="submission" date="2020-11" db="EMBL/GenBank/DDBJ databases">
        <title>The genome sequence of Erythrobacter sp. 6D36.</title>
        <authorList>
            <person name="Liu Y."/>
        </authorList>
    </citation>
    <scope>NUCLEOTIDE SEQUENCE [LARGE SCALE GENOMIC DNA]</scope>
    <source>
        <strain evidence="2 3">6D36</strain>
    </source>
</reference>
<proteinExistence type="predicted"/>
<gene>
    <name evidence="2" type="ORF">IRL76_10590</name>
</gene>
<feature type="transmembrane region" description="Helical" evidence="1">
    <location>
        <begin position="175"/>
        <end position="194"/>
    </location>
</feature>
<evidence type="ECO:0000313" key="3">
    <source>
        <dbReference type="Proteomes" id="UP000594459"/>
    </source>
</evidence>
<dbReference type="AlphaFoldDB" id="A0A7S8F1M1"/>
<evidence type="ECO:0008006" key="4">
    <source>
        <dbReference type="Google" id="ProtNLM"/>
    </source>
</evidence>